<protein>
    <submittedName>
        <fullName evidence="4">Phage tail tape measure protein</fullName>
    </submittedName>
</protein>
<dbReference type="PANTHER" id="PTHR37813">
    <property type="entry name" value="FELS-2 PROPHAGE PROTEIN"/>
    <property type="match status" value="1"/>
</dbReference>
<comment type="caution">
    <text evidence="4">The sequence shown here is derived from an EMBL/GenBank/DDBJ whole genome shotgun (WGS) entry which is preliminary data.</text>
</comment>
<keyword evidence="1" id="KW-1188">Viral release from host cell</keyword>
<keyword evidence="2" id="KW-0472">Membrane</keyword>
<dbReference type="EMBL" id="JAKREW010000056">
    <property type="protein sequence ID" value="MCG7508868.1"/>
    <property type="molecule type" value="Genomic_DNA"/>
</dbReference>
<dbReference type="NCBIfam" id="TIGR01760">
    <property type="entry name" value="tape_meas_TP901"/>
    <property type="match status" value="1"/>
</dbReference>
<dbReference type="InterPro" id="IPR010090">
    <property type="entry name" value="Phage_tape_meas"/>
</dbReference>
<name>A0ABS9QN49_9HYPH</name>
<evidence type="ECO:0000259" key="3">
    <source>
        <dbReference type="Pfam" id="PF10145"/>
    </source>
</evidence>
<dbReference type="Pfam" id="PF10145">
    <property type="entry name" value="PhageMin_Tail"/>
    <property type="match status" value="1"/>
</dbReference>
<keyword evidence="2" id="KW-0812">Transmembrane</keyword>
<keyword evidence="2" id="KW-1133">Transmembrane helix</keyword>
<evidence type="ECO:0000313" key="4">
    <source>
        <dbReference type="EMBL" id="MCG7508868.1"/>
    </source>
</evidence>
<feature type="domain" description="Phage tail tape measure protein" evidence="3">
    <location>
        <begin position="89"/>
        <end position="289"/>
    </location>
</feature>
<dbReference type="RefSeq" id="WP_239370371.1">
    <property type="nucleotide sequence ID" value="NZ_JAKREW010000056.1"/>
</dbReference>
<evidence type="ECO:0000313" key="5">
    <source>
        <dbReference type="Proteomes" id="UP001201701"/>
    </source>
</evidence>
<accession>A0ABS9QN49</accession>
<feature type="transmembrane region" description="Helical" evidence="2">
    <location>
        <begin position="378"/>
        <end position="399"/>
    </location>
</feature>
<evidence type="ECO:0000256" key="1">
    <source>
        <dbReference type="ARBA" id="ARBA00022612"/>
    </source>
</evidence>
<dbReference type="Proteomes" id="UP001201701">
    <property type="component" value="Unassembled WGS sequence"/>
</dbReference>
<keyword evidence="5" id="KW-1185">Reference proteome</keyword>
<organism evidence="4 5">
    <name type="scientific">Mesorhizobium retamae</name>
    <dbReference type="NCBI Taxonomy" id="2912854"/>
    <lineage>
        <taxon>Bacteria</taxon>
        <taxon>Pseudomonadati</taxon>
        <taxon>Pseudomonadota</taxon>
        <taxon>Alphaproteobacteria</taxon>
        <taxon>Hyphomicrobiales</taxon>
        <taxon>Phyllobacteriaceae</taxon>
        <taxon>Mesorhizobium</taxon>
    </lineage>
</organism>
<sequence>MASAVIGALRVVLGIDTAMFDQGLADAMKSLKGIGKTMQDTGKSMSMFLTAPIAGFGALTVKTAGDFEAAMNRVDAASGATAGEFKAMRDMAIKLGADTSFSASESADAMEMLAKNGLNAGQILDGAVSASMKLAAASGADLSSSADVATAVMMNFGKQAKDLAPLVDGITGVLLQSKFGFDDYRLAIGQAGGVAGSLGVSFEDFNAAIAATSSAFSSGSDAGTSFKQFLVSLTPQSKQAKEAMDELGLSFFNADGSMKSISAVAGELQTKMAGLSDEDLNSRMKTIFGTDAMRTAILLMKQGSAGIDEFRTKIGQASADEQAAARLKGFNGELEKLSGAFETLQIAIADSGLLAMVTAFVTQLAGWVEALSQTNPELLQWGVIIAGLTAALGPLLLVLGTVATGIAAIGAPVAAVIAGVTALTAAIVAFWPEIQNLGTVINSTFISALNAMQAAWDAMIAKVAAAKQSFVEFAASIPGLFANLASQMMEIGAQIMDGLWQGIKGKFAEVKDGITNFASGLVDSVKSTLGIHSPSKVMHEIGTNIMQGLSNGMSAASGGATNGAVGVANSIANSFSSIGSSIGEAIKGTKKWSDVLKDVLSQLAKAALSGINIGGNSGGGSGFGGIITGLIGSLLGFANGGSFQVGGSGGIDSQLVAFKASPNERVTVTKPGQEGGRSTYAPTYNIDARGADQAAIARLERGLAERDRMFAQRVDHRVDVRQSRKTRPG</sequence>
<dbReference type="PANTHER" id="PTHR37813:SF1">
    <property type="entry name" value="FELS-2 PROPHAGE PROTEIN"/>
    <property type="match status" value="1"/>
</dbReference>
<reference evidence="4 5" key="1">
    <citation type="submission" date="2022-02" db="EMBL/GenBank/DDBJ databases">
        <title>Draft genome sequence of Mezorhizobium retamae strain IRAMC:0171 isolated from Retama raetam nodules.</title>
        <authorList>
            <person name="Bengaied R."/>
            <person name="Sbissi I."/>
            <person name="Huber K."/>
            <person name="Ghodbane F."/>
            <person name="Nouioui I."/>
            <person name="Tarhouni M."/>
            <person name="Gtari M."/>
        </authorList>
    </citation>
    <scope>NUCLEOTIDE SEQUENCE [LARGE SCALE GENOMIC DNA]</scope>
    <source>
        <strain evidence="4 5">IRAMC:0171</strain>
    </source>
</reference>
<evidence type="ECO:0000256" key="2">
    <source>
        <dbReference type="SAM" id="Phobius"/>
    </source>
</evidence>
<feature type="transmembrane region" description="Helical" evidence="2">
    <location>
        <begin position="406"/>
        <end position="431"/>
    </location>
</feature>
<gene>
    <name evidence="4" type="ORF">L4923_27915</name>
</gene>
<proteinExistence type="predicted"/>